<evidence type="ECO:0000313" key="7">
    <source>
        <dbReference type="Proteomes" id="UP000774958"/>
    </source>
</evidence>
<accession>A0ABS7V6S2</accession>
<evidence type="ECO:0000259" key="5">
    <source>
        <dbReference type="PROSITE" id="PS50887"/>
    </source>
</evidence>
<sequence>MHRSDRTINYQVAFSMALVWLVAMGLLVAMLVMLLVPQIRHVEQRQMREHLVRAISLVQADLKRMRAFARDWGEWDDAYDFIAGKGTRAFIDANLVSSTPMDDFDLHLLSFMDLRGNEVWSRSRLPDIQQSHFISYPLFMEYLKKALLERVQEHGIQGMQDSQWGPLLFAFHPITDSQRQRGVRGYLLAARWIDESYLSELSHRVAMPITMRGLHGEVDLTHFQALQRGYLYRMGYSGLDTQWGEIVMLDSTGHPGLLLRLESQHELMLGGGRVLLFTLAGTLLICLVCGLFAFFRLQVMVLQPLGLLIRGVQRYERDGDSATLPLIESSREMRILTRRFREMAARLSLQHKAAQAHSQRMEEAANRDPLTGCFNRRYLDAWLEVLEPSELQLAVLAIDLDHFKQVNDTHGHDTGDRVLVQFAERLRRHLRHDELLIRVGGEEFLVVSECSDASQASALAERLRRLVAQTPFGEEQAPFPMTASIGFSLFPLGEERHDPGWRLCLKLADMALYNAKARGRNTWTGLVSRHGGVLPSLNPDDLLRQGALSLIEAPLKER</sequence>
<keyword evidence="6" id="KW-0808">Transferase</keyword>
<dbReference type="Pfam" id="PF05228">
    <property type="entry name" value="CHASE4"/>
    <property type="match status" value="1"/>
</dbReference>
<keyword evidence="7" id="KW-1185">Reference proteome</keyword>
<keyword evidence="3" id="KW-1133">Transmembrane helix</keyword>
<dbReference type="Pfam" id="PF00990">
    <property type="entry name" value="GGDEF"/>
    <property type="match status" value="1"/>
</dbReference>
<comment type="catalytic activity">
    <reaction evidence="2">
        <text>2 GTP = 3',3'-c-di-GMP + 2 diphosphate</text>
        <dbReference type="Rhea" id="RHEA:24898"/>
        <dbReference type="ChEBI" id="CHEBI:33019"/>
        <dbReference type="ChEBI" id="CHEBI:37565"/>
        <dbReference type="ChEBI" id="CHEBI:58805"/>
        <dbReference type="EC" id="2.7.7.65"/>
    </reaction>
</comment>
<dbReference type="GO" id="GO:0052621">
    <property type="term" value="F:diguanylate cyclase activity"/>
    <property type="evidence" value="ECO:0007669"/>
    <property type="project" value="UniProtKB-EC"/>
</dbReference>
<feature type="transmembrane region" description="Helical" evidence="3">
    <location>
        <begin position="12"/>
        <end position="36"/>
    </location>
</feature>
<dbReference type="EC" id="2.7.7.65" evidence="1"/>
<evidence type="ECO:0000259" key="4">
    <source>
        <dbReference type="PROSITE" id="PS50885"/>
    </source>
</evidence>
<dbReference type="InterPro" id="IPR000160">
    <property type="entry name" value="GGDEF_dom"/>
</dbReference>
<proteinExistence type="predicted"/>
<keyword evidence="6" id="KW-0548">Nucleotidyltransferase</keyword>
<dbReference type="InterPro" id="IPR043128">
    <property type="entry name" value="Rev_trsase/Diguanyl_cyclase"/>
</dbReference>
<protein>
    <recommendedName>
        <fullName evidence="1">diguanylate cyclase</fullName>
        <ecNumber evidence="1">2.7.7.65</ecNumber>
    </recommendedName>
</protein>
<evidence type="ECO:0000313" key="6">
    <source>
        <dbReference type="EMBL" id="MBZ6064634.1"/>
    </source>
</evidence>
<feature type="transmembrane region" description="Helical" evidence="3">
    <location>
        <begin position="274"/>
        <end position="295"/>
    </location>
</feature>
<dbReference type="CDD" id="cd01949">
    <property type="entry name" value="GGDEF"/>
    <property type="match status" value="1"/>
</dbReference>
<dbReference type="Proteomes" id="UP000774958">
    <property type="component" value="Unassembled WGS sequence"/>
</dbReference>
<dbReference type="InterPro" id="IPR050469">
    <property type="entry name" value="Diguanylate_Cyclase"/>
</dbReference>
<dbReference type="PANTHER" id="PTHR45138">
    <property type="entry name" value="REGULATORY COMPONENTS OF SENSORY TRANSDUCTION SYSTEM"/>
    <property type="match status" value="1"/>
</dbReference>
<name>A0ABS7V6S2_9GAMM</name>
<feature type="domain" description="HAMP" evidence="4">
    <location>
        <begin position="299"/>
        <end position="352"/>
    </location>
</feature>
<comment type="caution">
    <text evidence="6">The sequence shown here is derived from an EMBL/GenBank/DDBJ whole genome shotgun (WGS) entry which is preliminary data.</text>
</comment>
<dbReference type="InterPro" id="IPR007892">
    <property type="entry name" value="CHASE4"/>
</dbReference>
<organism evidence="6 7">
    <name type="scientific">Aeromonas schubertii</name>
    <dbReference type="NCBI Taxonomy" id="652"/>
    <lineage>
        <taxon>Bacteria</taxon>
        <taxon>Pseudomonadati</taxon>
        <taxon>Pseudomonadota</taxon>
        <taxon>Gammaproteobacteria</taxon>
        <taxon>Aeromonadales</taxon>
        <taxon>Aeromonadaceae</taxon>
        <taxon>Aeromonas</taxon>
    </lineage>
</organism>
<dbReference type="NCBIfam" id="TIGR00254">
    <property type="entry name" value="GGDEF"/>
    <property type="match status" value="1"/>
</dbReference>
<dbReference type="PROSITE" id="PS50887">
    <property type="entry name" value="GGDEF"/>
    <property type="match status" value="1"/>
</dbReference>
<reference evidence="6 7" key="1">
    <citation type="submission" date="2021-09" db="EMBL/GenBank/DDBJ databases">
        <title>Aeromonas schubertii isolated from Asian sea bass.</title>
        <authorList>
            <person name="Pinpimai K."/>
        </authorList>
    </citation>
    <scope>NUCLEOTIDE SEQUENCE [LARGE SCALE GENOMIC DNA]</scope>
    <source>
        <strain evidence="6 7">CHULA2021a</strain>
    </source>
</reference>
<dbReference type="SMART" id="SM00267">
    <property type="entry name" value="GGDEF"/>
    <property type="match status" value="1"/>
</dbReference>
<gene>
    <name evidence="6" type="ORF">LA374_00180</name>
</gene>
<dbReference type="InterPro" id="IPR003660">
    <property type="entry name" value="HAMP_dom"/>
</dbReference>
<dbReference type="Gene3D" id="3.30.70.270">
    <property type="match status" value="1"/>
</dbReference>
<evidence type="ECO:0000256" key="3">
    <source>
        <dbReference type="SAM" id="Phobius"/>
    </source>
</evidence>
<evidence type="ECO:0000256" key="1">
    <source>
        <dbReference type="ARBA" id="ARBA00012528"/>
    </source>
</evidence>
<dbReference type="SUPFAM" id="SSF55073">
    <property type="entry name" value="Nucleotide cyclase"/>
    <property type="match status" value="1"/>
</dbReference>
<dbReference type="EMBL" id="JAIRBT010000001">
    <property type="protein sequence ID" value="MBZ6064634.1"/>
    <property type="molecule type" value="Genomic_DNA"/>
</dbReference>
<keyword evidence="3" id="KW-0812">Transmembrane</keyword>
<keyword evidence="3" id="KW-0472">Membrane</keyword>
<feature type="domain" description="GGDEF" evidence="5">
    <location>
        <begin position="391"/>
        <end position="528"/>
    </location>
</feature>
<evidence type="ECO:0000256" key="2">
    <source>
        <dbReference type="ARBA" id="ARBA00034247"/>
    </source>
</evidence>
<dbReference type="RefSeq" id="WP_224161698.1">
    <property type="nucleotide sequence ID" value="NZ_JAIRBT010000001.1"/>
</dbReference>
<dbReference type="InterPro" id="IPR029787">
    <property type="entry name" value="Nucleotide_cyclase"/>
</dbReference>
<dbReference type="PROSITE" id="PS50885">
    <property type="entry name" value="HAMP"/>
    <property type="match status" value="1"/>
</dbReference>
<dbReference type="PANTHER" id="PTHR45138:SF9">
    <property type="entry name" value="DIGUANYLATE CYCLASE DGCM-RELATED"/>
    <property type="match status" value="1"/>
</dbReference>